<dbReference type="AlphaFoldDB" id="A0A024S584"/>
<evidence type="ECO:0000256" key="1">
    <source>
        <dbReference type="SAM" id="MobiDB-lite"/>
    </source>
</evidence>
<accession>A0A024S584</accession>
<dbReference type="KEGG" id="trr:M419DRAFT_10603"/>
<organism evidence="2 3">
    <name type="scientific">Hypocrea jecorina (strain ATCC 56765 / BCRC 32924 / NRRL 11460 / Rut C-30)</name>
    <name type="common">Trichoderma reesei</name>
    <dbReference type="NCBI Taxonomy" id="1344414"/>
    <lineage>
        <taxon>Eukaryota</taxon>
        <taxon>Fungi</taxon>
        <taxon>Dikarya</taxon>
        <taxon>Ascomycota</taxon>
        <taxon>Pezizomycotina</taxon>
        <taxon>Sordariomycetes</taxon>
        <taxon>Hypocreomycetidae</taxon>
        <taxon>Hypocreales</taxon>
        <taxon>Hypocreaceae</taxon>
        <taxon>Trichoderma</taxon>
    </lineage>
</organism>
<gene>
    <name evidence="2" type="ORF">M419DRAFT_10603</name>
</gene>
<feature type="region of interest" description="Disordered" evidence="1">
    <location>
        <begin position="88"/>
        <end position="107"/>
    </location>
</feature>
<dbReference type="EMBL" id="KI911155">
    <property type="protein sequence ID" value="ETR99660.1"/>
    <property type="molecule type" value="Genomic_DNA"/>
</dbReference>
<feature type="compositionally biased region" description="Basic and acidic residues" evidence="1">
    <location>
        <begin position="93"/>
        <end position="107"/>
    </location>
</feature>
<evidence type="ECO:0000313" key="2">
    <source>
        <dbReference type="EMBL" id="ETR99660.1"/>
    </source>
</evidence>
<proteinExistence type="predicted"/>
<name>A0A024S584_HYPJR</name>
<reference evidence="3" key="1">
    <citation type="journal article" date="2013" name="Ind. Biotechnol.">
        <title>Comparative genomics analysis of Trichoderma reesei strains.</title>
        <authorList>
            <person name="Koike H."/>
            <person name="Aerts A."/>
            <person name="LaButti K."/>
            <person name="Grigoriev I.V."/>
            <person name="Baker S.E."/>
        </authorList>
    </citation>
    <scope>NUCLEOTIDE SEQUENCE [LARGE SCALE GENOMIC DNA]</scope>
    <source>
        <strain evidence="3">ATCC 56765 / BCRC 32924 / NRRL 11460 / Rut C-30</strain>
    </source>
</reference>
<evidence type="ECO:0000313" key="3">
    <source>
        <dbReference type="Proteomes" id="UP000024376"/>
    </source>
</evidence>
<protein>
    <submittedName>
        <fullName evidence="2">Uncharacterized protein</fullName>
    </submittedName>
</protein>
<sequence length="107" mass="11665">MLSSNCFCGAATNDDLSSMEAATIITSVVDWRGGCSAVIELHQRAAEGWHAAQLRHAQMSRFVSILTPSKANRLCRSPPASLVQLQDSPITINHHDHDHHHDDQIGA</sequence>
<dbReference type="HOGENOM" id="CLU_2211847_0_0_1"/>
<dbReference type="Proteomes" id="UP000024376">
    <property type="component" value="Unassembled WGS sequence"/>
</dbReference>